<evidence type="ECO:0000313" key="3">
    <source>
        <dbReference type="Proteomes" id="UP000821853"/>
    </source>
</evidence>
<dbReference type="Proteomes" id="UP000821853">
    <property type="component" value="Chromosome 9"/>
</dbReference>
<evidence type="ECO:0000256" key="1">
    <source>
        <dbReference type="SAM" id="MobiDB-lite"/>
    </source>
</evidence>
<name>A0A9J6H3V1_HAELO</name>
<evidence type="ECO:0000313" key="2">
    <source>
        <dbReference type="EMBL" id="KAH9381979.1"/>
    </source>
</evidence>
<protein>
    <recommendedName>
        <fullName evidence="4">RNase H type-1 domain-containing protein</fullName>
    </recommendedName>
</protein>
<sequence>MGRVSAAAPKFSEKVKYQADQISLIWCPAHQGLRGNEKAHATARGPTYRSIAADSPPPREEPLPSRERTDDIPRNNFSL</sequence>
<comment type="caution">
    <text evidence="2">The sequence shown here is derived from an EMBL/GenBank/DDBJ whole genome shotgun (WGS) entry which is preliminary data.</text>
</comment>
<dbReference type="EMBL" id="JABSTR010000011">
    <property type="protein sequence ID" value="KAH9381979.1"/>
    <property type="molecule type" value="Genomic_DNA"/>
</dbReference>
<feature type="region of interest" description="Disordered" evidence="1">
    <location>
        <begin position="37"/>
        <end position="79"/>
    </location>
</feature>
<dbReference type="AlphaFoldDB" id="A0A9J6H3V1"/>
<feature type="compositionally biased region" description="Basic and acidic residues" evidence="1">
    <location>
        <begin position="57"/>
        <end position="73"/>
    </location>
</feature>
<keyword evidence="3" id="KW-1185">Reference proteome</keyword>
<evidence type="ECO:0008006" key="4">
    <source>
        <dbReference type="Google" id="ProtNLM"/>
    </source>
</evidence>
<gene>
    <name evidence="2" type="ORF">HPB48_000975</name>
</gene>
<accession>A0A9J6H3V1</accession>
<reference evidence="2 3" key="1">
    <citation type="journal article" date="2020" name="Cell">
        <title>Large-Scale Comparative Analyses of Tick Genomes Elucidate Their Genetic Diversity and Vector Capacities.</title>
        <authorList>
            <consortium name="Tick Genome and Microbiome Consortium (TIGMIC)"/>
            <person name="Jia N."/>
            <person name="Wang J."/>
            <person name="Shi W."/>
            <person name="Du L."/>
            <person name="Sun Y."/>
            <person name="Zhan W."/>
            <person name="Jiang J.F."/>
            <person name="Wang Q."/>
            <person name="Zhang B."/>
            <person name="Ji P."/>
            <person name="Bell-Sakyi L."/>
            <person name="Cui X.M."/>
            <person name="Yuan T.T."/>
            <person name="Jiang B.G."/>
            <person name="Yang W.F."/>
            <person name="Lam T.T."/>
            <person name="Chang Q.C."/>
            <person name="Ding S.J."/>
            <person name="Wang X.J."/>
            <person name="Zhu J.G."/>
            <person name="Ruan X.D."/>
            <person name="Zhao L."/>
            <person name="Wei J.T."/>
            <person name="Ye R.Z."/>
            <person name="Que T.C."/>
            <person name="Du C.H."/>
            <person name="Zhou Y.H."/>
            <person name="Cheng J.X."/>
            <person name="Dai P.F."/>
            <person name="Guo W.B."/>
            <person name="Han X.H."/>
            <person name="Huang E.J."/>
            <person name="Li L.F."/>
            <person name="Wei W."/>
            <person name="Gao Y.C."/>
            <person name="Liu J.Z."/>
            <person name="Shao H.Z."/>
            <person name="Wang X."/>
            <person name="Wang C.C."/>
            <person name="Yang T.C."/>
            <person name="Huo Q.B."/>
            <person name="Li W."/>
            <person name="Chen H.Y."/>
            <person name="Chen S.E."/>
            <person name="Zhou L.G."/>
            <person name="Ni X.B."/>
            <person name="Tian J.H."/>
            <person name="Sheng Y."/>
            <person name="Liu T."/>
            <person name="Pan Y.S."/>
            <person name="Xia L.Y."/>
            <person name="Li J."/>
            <person name="Zhao F."/>
            <person name="Cao W.C."/>
        </authorList>
    </citation>
    <scope>NUCLEOTIDE SEQUENCE [LARGE SCALE GENOMIC DNA]</scope>
    <source>
        <strain evidence="2">HaeL-2018</strain>
    </source>
</reference>
<dbReference type="VEuPathDB" id="VectorBase:HLOH_051023"/>
<organism evidence="2 3">
    <name type="scientific">Haemaphysalis longicornis</name>
    <name type="common">Bush tick</name>
    <dbReference type="NCBI Taxonomy" id="44386"/>
    <lineage>
        <taxon>Eukaryota</taxon>
        <taxon>Metazoa</taxon>
        <taxon>Ecdysozoa</taxon>
        <taxon>Arthropoda</taxon>
        <taxon>Chelicerata</taxon>
        <taxon>Arachnida</taxon>
        <taxon>Acari</taxon>
        <taxon>Parasitiformes</taxon>
        <taxon>Ixodida</taxon>
        <taxon>Ixodoidea</taxon>
        <taxon>Ixodidae</taxon>
        <taxon>Haemaphysalinae</taxon>
        <taxon>Haemaphysalis</taxon>
    </lineage>
</organism>
<proteinExistence type="predicted"/>